<keyword evidence="1" id="KW-0812">Transmembrane</keyword>
<dbReference type="RefSeq" id="WP_076165628.1">
    <property type="nucleotide sequence ID" value="NZ_MRTP01000001.1"/>
</dbReference>
<proteinExistence type="predicted"/>
<organism evidence="2 3">
    <name type="scientific">Paenibacillus rhizosphaerae</name>
    <dbReference type="NCBI Taxonomy" id="297318"/>
    <lineage>
        <taxon>Bacteria</taxon>
        <taxon>Bacillati</taxon>
        <taxon>Bacillota</taxon>
        <taxon>Bacilli</taxon>
        <taxon>Bacillales</taxon>
        <taxon>Paenibacillaceae</taxon>
        <taxon>Paenibacillus</taxon>
    </lineage>
</organism>
<gene>
    <name evidence="2" type="ORF">BK138_03175</name>
</gene>
<keyword evidence="1" id="KW-0472">Membrane</keyword>
<comment type="caution">
    <text evidence="2">The sequence shown here is derived from an EMBL/GenBank/DDBJ whole genome shotgun (WGS) entry which is preliminary data.</text>
</comment>
<dbReference type="Proteomes" id="UP000187172">
    <property type="component" value="Unassembled WGS sequence"/>
</dbReference>
<reference evidence="2 3" key="1">
    <citation type="submission" date="2016-11" db="EMBL/GenBank/DDBJ databases">
        <title>Paenibacillus species isolates.</title>
        <authorList>
            <person name="Beno S.M."/>
        </authorList>
    </citation>
    <scope>NUCLEOTIDE SEQUENCE [LARGE SCALE GENOMIC DNA]</scope>
    <source>
        <strain evidence="2 3">FSL R5-0378</strain>
    </source>
</reference>
<keyword evidence="1" id="KW-1133">Transmembrane helix</keyword>
<keyword evidence="3" id="KW-1185">Reference proteome</keyword>
<evidence type="ECO:0000313" key="3">
    <source>
        <dbReference type="Proteomes" id="UP000187172"/>
    </source>
</evidence>
<sequence length="69" mass="8104">MDNSSVYVFSALFCITLFCFLAVRIYSIRHKSGNSPRREDDIAWILKNRMAKGEIDEQEYSRLKDLLTK</sequence>
<evidence type="ECO:0008006" key="4">
    <source>
        <dbReference type="Google" id="ProtNLM"/>
    </source>
</evidence>
<evidence type="ECO:0000313" key="2">
    <source>
        <dbReference type="EMBL" id="OMF57617.1"/>
    </source>
</evidence>
<name>A0A1R1F0L3_9BACL</name>
<accession>A0A1R1F0L3</accession>
<dbReference type="STRING" id="297318.BK138_03175"/>
<evidence type="ECO:0000256" key="1">
    <source>
        <dbReference type="SAM" id="Phobius"/>
    </source>
</evidence>
<dbReference type="AlphaFoldDB" id="A0A1R1F0L3"/>
<feature type="transmembrane region" description="Helical" evidence="1">
    <location>
        <begin position="6"/>
        <end position="27"/>
    </location>
</feature>
<dbReference type="EMBL" id="MRTP01000001">
    <property type="protein sequence ID" value="OMF57617.1"/>
    <property type="molecule type" value="Genomic_DNA"/>
</dbReference>
<protein>
    <recommendedName>
        <fullName evidence="4">SHOCT domain-containing protein</fullName>
    </recommendedName>
</protein>